<protein>
    <submittedName>
        <fullName evidence="1">Uncharacterized protein</fullName>
    </submittedName>
</protein>
<gene>
    <name evidence="1" type="ORF">ZIOFF_061743</name>
</gene>
<keyword evidence="2" id="KW-1185">Reference proteome</keyword>
<dbReference type="InterPro" id="IPR029052">
    <property type="entry name" value="Metallo-depent_PP-like"/>
</dbReference>
<dbReference type="PANTHER" id="PTHR47680:SF2">
    <property type="entry name" value="SHEWANELLA-LIKE PROTEIN PHOSPHATASE 2"/>
    <property type="match status" value="1"/>
</dbReference>
<dbReference type="SUPFAM" id="SSF56300">
    <property type="entry name" value="Metallo-dependent phosphatases"/>
    <property type="match status" value="1"/>
</dbReference>
<reference evidence="1 2" key="1">
    <citation type="submission" date="2020-08" db="EMBL/GenBank/DDBJ databases">
        <title>Plant Genome Project.</title>
        <authorList>
            <person name="Zhang R.-G."/>
        </authorList>
    </citation>
    <scope>NUCLEOTIDE SEQUENCE [LARGE SCALE GENOMIC DNA]</scope>
    <source>
        <tissue evidence="1">Rhizome</tissue>
    </source>
</reference>
<dbReference type="Gene3D" id="3.60.21.10">
    <property type="match status" value="1"/>
</dbReference>
<dbReference type="PANTHER" id="PTHR47680">
    <property type="entry name" value="SHEWANELLA-LIKE PROTEIN PHOSPHATASE 2"/>
    <property type="match status" value="1"/>
</dbReference>
<dbReference type="Proteomes" id="UP000734854">
    <property type="component" value="Unassembled WGS sequence"/>
</dbReference>
<name>A0A8J5F4N9_ZINOF</name>
<comment type="caution">
    <text evidence="1">The sequence shown here is derived from an EMBL/GenBank/DDBJ whole genome shotgun (WGS) entry which is preliminary data.</text>
</comment>
<evidence type="ECO:0000313" key="2">
    <source>
        <dbReference type="Proteomes" id="UP000734854"/>
    </source>
</evidence>
<sequence>MNAQGDFSYVTRAGLDEFKRWAFWYRSGVARKRLYASLDSPRDPFKGIPKSFPGIKEEFWEGFRARIAALRPSGPIVVRFLAGNQTALVIGESVFVHGGLLQKHVDHGLEKMNEEVREWIMGLSRGRSPPPCLRGRALVNVPRLGSARSDCDCSHLEEVLAMIPGVRRMVMGHAIQEQGISEVCGARAIRIDVGLSRGCANALPEVLEVYDGVKWRILKLDPVEGNPIKLQIAKGGLYVKVFLLRRRLTESGKDQLQFARL</sequence>
<accession>A0A8J5F4N9</accession>
<organism evidence="1 2">
    <name type="scientific">Zingiber officinale</name>
    <name type="common">Ginger</name>
    <name type="synonym">Amomum zingiber</name>
    <dbReference type="NCBI Taxonomy" id="94328"/>
    <lineage>
        <taxon>Eukaryota</taxon>
        <taxon>Viridiplantae</taxon>
        <taxon>Streptophyta</taxon>
        <taxon>Embryophyta</taxon>
        <taxon>Tracheophyta</taxon>
        <taxon>Spermatophyta</taxon>
        <taxon>Magnoliopsida</taxon>
        <taxon>Liliopsida</taxon>
        <taxon>Zingiberales</taxon>
        <taxon>Zingiberaceae</taxon>
        <taxon>Zingiber</taxon>
    </lineage>
</organism>
<dbReference type="AlphaFoldDB" id="A0A8J5F4N9"/>
<evidence type="ECO:0000313" key="1">
    <source>
        <dbReference type="EMBL" id="KAG6478307.1"/>
    </source>
</evidence>
<dbReference type="EMBL" id="JACMSC010000017">
    <property type="protein sequence ID" value="KAG6478307.1"/>
    <property type="molecule type" value="Genomic_DNA"/>
</dbReference>
<proteinExistence type="predicted"/>